<sequence length="340" mass="36524">MGDAPQRGSHRHSCGTERADDDAERNGTPGESAGSVCDGDSGGEGSNSTSPARSDSADGANAEASSAHPIDFRARRCVFSTHQVSNALPHMLALPRSFEAETRHLYECCGLHVVECPTLAVEWIPDRAFVDPKRDYTLQYLAIGTQVRSLSGAANTVKIMEMAVPVTTASDAMYGLDGDDDDARDESADFELRSYLGPGKRFGNVKGHFHCAQTLTMGAAVLKIRAMPAETNVIAVKTASAFIGVYGLVQDLTQDESGRAVPDAVLRGHRIGGFWPCWSTLKPDFIASSADDDYANYYDVSHRLTIHMCDASAVDPALAASEAQPLERWVGHRDIVTDCS</sequence>
<dbReference type="InterPro" id="IPR015943">
    <property type="entry name" value="WD40/YVTN_repeat-like_dom_sf"/>
</dbReference>
<feature type="domain" description="Histone-binding protein RBBP4-like N-terminal" evidence="4">
    <location>
        <begin position="101"/>
        <end position="165"/>
    </location>
</feature>
<reference evidence="5 6" key="1">
    <citation type="submission" date="2021-02" db="EMBL/GenBank/DDBJ databases">
        <title>Leishmania (Mundinia) enrietti genome sequencing and assembly.</title>
        <authorList>
            <person name="Almutairi H."/>
            <person name="Gatherer D."/>
        </authorList>
    </citation>
    <scope>NUCLEOTIDE SEQUENCE [LARGE SCALE GENOMIC DNA]</scope>
    <source>
        <strain evidence="5">CUR178</strain>
    </source>
</reference>
<keyword evidence="1" id="KW-0853">WD repeat</keyword>
<organism evidence="5 6">
    <name type="scientific">Leishmania enriettii</name>
    <dbReference type="NCBI Taxonomy" id="5663"/>
    <lineage>
        <taxon>Eukaryota</taxon>
        <taxon>Discoba</taxon>
        <taxon>Euglenozoa</taxon>
        <taxon>Kinetoplastea</taxon>
        <taxon>Metakinetoplastina</taxon>
        <taxon>Trypanosomatida</taxon>
        <taxon>Trypanosomatidae</taxon>
        <taxon>Leishmaniinae</taxon>
        <taxon>Leishmania</taxon>
    </lineage>
</organism>
<evidence type="ECO:0000256" key="1">
    <source>
        <dbReference type="ARBA" id="ARBA00022574"/>
    </source>
</evidence>
<evidence type="ECO:0000256" key="3">
    <source>
        <dbReference type="SAM" id="MobiDB-lite"/>
    </source>
</evidence>
<dbReference type="RefSeq" id="XP_067690845.1">
    <property type="nucleotide sequence ID" value="XM_067834742.1"/>
</dbReference>
<dbReference type="Pfam" id="PF12265">
    <property type="entry name" value="CAF1C_H4-bd"/>
    <property type="match status" value="1"/>
</dbReference>
<protein>
    <recommendedName>
        <fullName evidence="4">Histone-binding protein RBBP4-like N-terminal domain-containing protein</fullName>
    </recommendedName>
</protein>
<evidence type="ECO:0000259" key="4">
    <source>
        <dbReference type="Pfam" id="PF12265"/>
    </source>
</evidence>
<evidence type="ECO:0000313" key="5">
    <source>
        <dbReference type="EMBL" id="KAG5473086.1"/>
    </source>
</evidence>
<dbReference type="InterPro" id="IPR022052">
    <property type="entry name" value="Histone-bd_RBBP4-like_N"/>
</dbReference>
<dbReference type="PANTHER" id="PTHR22850">
    <property type="entry name" value="WD40 REPEAT FAMILY"/>
    <property type="match status" value="1"/>
</dbReference>
<dbReference type="EMBL" id="JAFHKP010000030">
    <property type="protein sequence ID" value="KAG5473086.1"/>
    <property type="molecule type" value="Genomic_DNA"/>
</dbReference>
<comment type="caution">
    <text evidence="5">The sequence shown here is derived from an EMBL/GenBank/DDBJ whole genome shotgun (WGS) entry which is preliminary data.</text>
</comment>
<accession>A0A836GDP5</accession>
<dbReference type="KEGG" id="lenr:94170252"/>
<evidence type="ECO:0000256" key="2">
    <source>
        <dbReference type="ARBA" id="ARBA00022737"/>
    </source>
</evidence>
<evidence type="ECO:0000313" key="6">
    <source>
        <dbReference type="Proteomes" id="UP000674179"/>
    </source>
</evidence>
<keyword evidence="6" id="KW-1185">Reference proteome</keyword>
<keyword evidence="2" id="KW-0677">Repeat</keyword>
<name>A0A836GDP5_LEIEN</name>
<gene>
    <name evidence="5" type="ORF">CUR178_03004</name>
</gene>
<dbReference type="Gene3D" id="2.130.10.10">
    <property type="entry name" value="YVTN repeat-like/Quinoprotein amine dehydrogenase"/>
    <property type="match status" value="1"/>
</dbReference>
<dbReference type="AlphaFoldDB" id="A0A836GDP5"/>
<dbReference type="InterPro" id="IPR050459">
    <property type="entry name" value="WD_repeat_RBAP46/RBAP48/MSI1"/>
</dbReference>
<dbReference type="GeneID" id="94170252"/>
<dbReference type="OrthoDB" id="261974at2759"/>
<feature type="region of interest" description="Disordered" evidence="3">
    <location>
        <begin position="1"/>
        <end position="65"/>
    </location>
</feature>
<proteinExistence type="predicted"/>
<dbReference type="Proteomes" id="UP000674179">
    <property type="component" value="Chromosome 30"/>
</dbReference>